<feature type="compositionally biased region" description="Acidic residues" evidence="1">
    <location>
        <begin position="493"/>
        <end position="506"/>
    </location>
</feature>
<feature type="compositionally biased region" description="Acidic residues" evidence="1">
    <location>
        <begin position="518"/>
        <end position="542"/>
    </location>
</feature>
<organism evidence="3">
    <name type="scientific">Schizophyllum commune (strain H4-8 / FGSC 9210)</name>
    <name type="common">Split gill fungus</name>
    <dbReference type="NCBI Taxonomy" id="578458"/>
    <lineage>
        <taxon>Eukaryota</taxon>
        <taxon>Fungi</taxon>
        <taxon>Dikarya</taxon>
        <taxon>Basidiomycota</taxon>
        <taxon>Agaricomycotina</taxon>
        <taxon>Agaricomycetes</taxon>
        <taxon>Agaricomycetidae</taxon>
        <taxon>Agaricales</taxon>
        <taxon>Schizophyllaceae</taxon>
        <taxon>Schizophyllum</taxon>
    </lineage>
</organism>
<dbReference type="AlphaFoldDB" id="D8Q6E7"/>
<name>D8Q6E7_SCHCM</name>
<dbReference type="KEGG" id="scm:SCHCO_02580106"/>
<dbReference type="EMBL" id="GL377307">
    <property type="protein sequence ID" value="EFI96222.1"/>
    <property type="molecule type" value="Genomic_DNA"/>
</dbReference>
<sequence>MQNDRGLPPFAPFRSMEEWEHLQWLVTSGASQSKIDEYLKLKSIRAMGFSFHNKRSFLQFIDRLPQAPAWSCRSWSVEGNITDKNGNPMTEDIELWQRDPVECIRDLLGNPAYNGHQGYAPYRVFRDLDQDGNGVNLILASDRTQLSAFSGDKQAWPVYLTIGNIAKNIRRQPSSRATVLIGYLPCAKLTCFDEKRRSLEGYRLFHKCMTYLLESLHDAGLNGVEMLATLTVLEQKAAGENPAEFKELNLRAVKPFWEHLPHTNIFSCMTPDLLHQVHKGVFKEHVAKWSTLAIGIPRSDMDEHAQRREMDARYLTMPLHHDLRHFDKGISGTTQWTGKEQKHMEKVFLGALDGGVDVEVVRAVRGVLDFIYYGHFERHTDESLAEIEAACAMFHDHKQIFVDLGIRKHFNISKIHALLHYADAIRSRGTADGFNTEGTERLHIDLAKLGYRASSRKQYLAQMTRWLARQEAVWRFGTFLQWAMPGYTAAGDTVDDGDDDDDDADIGDGREAEREDVSEQDMAEEEEDKDDEEEGDEDEYDEENYRVAKHPPFPRLTLASIFRDYHVDELRYHLLRFLDQQGIVPLRTDLDENSPVTFPVYKQVKLKLPPLPEAASESDDDKVVAIPARPRRITGVGTVRPEAAAQWGTALVRDREARPGAGPLDGLTPARIRLIFKLPATVGTYRHPLAYVDYYTPLSDSAAYNKDIGMFCIKRATRQGVQHSAVIPVTRVVRSCHLIPYFGRSVHPSWTATCVLDVAPKFYVNPYLRHHDFFLLRFLYERYRRERERSITIPASRRAEGPPAQGDAPAAKRVRRR</sequence>
<dbReference type="GeneID" id="9589231"/>
<evidence type="ECO:0000313" key="3">
    <source>
        <dbReference type="Proteomes" id="UP000007431"/>
    </source>
</evidence>
<feature type="compositionally biased region" description="Basic and acidic residues" evidence="1">
    <location>
        <begin position="507"/>
        <end position="517"/>
    </location>
</feature>
<proteinExistence type="predicted"/>
<dbReference type="OrthoDB" id="2418900at2759"/>
<dbReference type="RefSeq" id="XP_003031125.1">
    <property type="nucleotide sequence ID" value="XM_003031079.1"/>
</dbReference>
<dbReference type="HOGENOM" id="CLU_006344_4_2_1"/>
<evidence type="ECO:0000256" key="1">
    <source>
        <dbReference type="SAM" id="MobiDB-lite"/>
    </source>
</evidence>
<dbReference type="eggNOG" id="ENOG502SHSB">
    <property type="taxonomic scope" value="Eukaryota"/>
</dbReference>
<dbReference type="InParanoid" id="D8Q6E7"/>
<protein>
    <submittedName>
        <fullName evidence="2">Uncharacterized protein</fullName>
    </submittedName>
</protein>
<dbReference type="InterPro" id="IPR041078">
    <property type="entry name" value="Plavaka"/>
</dbReference>
<dbReference type="VEuPathDB" id="FungiDB:SCHCODRAFT_02580106"/>
<dbReference type="STRING" id="578458.D8Q6E7"/>
<dbReference type="Proteomes" id="UP000007431">
    <property type="component" value="Unassembled WGS sequence"/>
</dbReference>
<feature type="region of interest" description="Disordered" evidence="1">
    <location>
        <begin position="490"/>
        <end position="548"/>
    </location>
</feature>
<dbReference type="Pfam" id="PF18759">
    <property type="entry name" value="Plavaka"/>
    <property type="match status" value="3"/>
</dbReference>
<dbReference type="OMA" id="KDHTVAW"/>
<evidence type="ECO:0000313" key="2">
    <source>
        <dbReference type="EMBL" id="EFI96222.1"/>
    </source>
</evidence>
<feature type="region of interest" description="Disordered" evidence="1">
    <location>
        <begin position="793"/>
        <end position="817"/>
    </location>
</feature>
<reference evidence="2 3" key="1">
    <citation type="journal article" date="2010" name="Nat. Biotechnol.">
        <title>Genome sequence of the model mushroom Schizophyllum commune.</title>
        <authorList>
            <person name="Ohm R.A."/>
            <person name="de Jong J.F."/>
            <person name="Lugones L.G."/>
            <person name="Aerts A."/>
            <person name="Kothe E."/>
            <person name="Stajich J.E."/>
            <person name="de Vries R.P."/>
            <person name="Record E."/>
            <person name="Levasseur A."/>
            <person name="Baker S.E."/>
            <person name="Bartholomew K.A."/>
            <person name="Coutinho P.M."/>
            <person name="Erdmann S."/>
            <person name="Fowler T.J."/>
            <person name="Gathman A.C."/>
            <person name="Lombard V."/>
            <person name="Henrissat B."/>
            <person name="Knabe N."/>
            <person name="Kuees U."/>
            <person name="Lilly W.W."/>
            <person name="Lindquist E."/>
            <person name="Lucas S."/>
            <person name="Magnuson J.K."/>
            <person name="Piumi F."/>
            <person name="Raudaskoski M."/>
            <person name="Salamov A."/>
            <person name="Schmutz J."/>
            <person name="Schwarze F.W.M.R."/>
            <person name="vanKuyk P.A."/>
            <person name="Horton J.S."/>
            <person name="Grigoriev I.V."/>
            <person name="Woesten H.A.B."/>
        </authorList>
    </citation>
    <scope>NUCLEOTIDE SEQUENCE [LARGE SCALE GENOMIC DNA]</scope>
    <source>
        <strain evidence="3">H4-8 / FGSC 9210</strain>
    </source>
</reference>
<gene>
    <name evidence="2" type="ORF">SCHCODRAFT_235674</name>
</gene>
<accession>D8Q6E7</accession>
<keyword evidence="3" id="KW-1185">Reference proteome</keyword>